<dbReference type="AlphaFoldDB" id="A0A4Z0A0Q7"/>
<protein>
    <submittedName>
        <fullName evidence="2">Uncharacterized protein</fullName>
    </submittedName>
</protein>
<feature type="compositionally biased region" description="Polar residues" evidence="1">
    <location>
        <begin position="9"/>
        <end position="19"/>
    </location>
</feature>
<organism evidence="2 3">
    <name type="scientific">Hericium alpestre</name>
    <dbReference type="NCBI Taxonomy" id="135208"/>
    <lineage>
        <taxon>Eukaryota</taxon>
        <taxon>Fungi</taxon>
        <taxon>Dikarya</taxon>
        <taxon>Basidiomycota</taxon>
        <taxon>Agaricomycotina</taxon>
        <taxon>Agaricomycetes</taxon>
        <taxon>Russulales</taxon>
        <taxon>Hericiaceae</taxon>
        <taxon>Hericium</taxon>
    </lineage>
</organism>
<feature type="compositionally biased region" description="Polar residues" evidence="1">
    <location>
        <begin position="34"/>
        <end position="47"/>
    </location>
</feature>
<feature type="region of interest" description="Disordered" evidence="1">
    <location>
        <begin position="1"/>
        <end position="75"/>
    </location>
</feature>
<dbReference type="Proteomes" id="UP000298061">
    <property type="component" value="Unassembled WGS sequence"/>
</dbReference>
<name>A0A4Z0A0Q7_9AGAM</name>
<evidence type="ECO:0000313" key="3">
    <source>
        <dbReference type="Proteomes" id="UP000298061"/>
    </source>
</evidence>
<accession>A0A4Z0A0Q7</accession>
<feature type="compositionally biased region" description="Pro residues" evidence="1">
    <location>
        <begin position="61"/>
        <end position="70"/>
    </location>
</feature>
<sequence>MLFAKKNNLKSWSAGSTTHVGGGKVVQSPVHKTGQPSTSGTQTNFAPTSIPPKAVESARPPKAPNHPKPPVASKTMAASKVLTMAQFPGTLRSVAAFKALNIANPSAAPKAPRLTKPPSGLKTLAASKLLDVSLSTGGPTAPPGLSPLSFSAPRTAAVEAVCRQISEQKEKTATVAACKANPESLLSAKDRRPVVTG</sequence>
<evidence type="ECO:0000256" key="1">
    <source>
        <dbReference type="SAM" id="MobiDB-lite"/>
    </source>
</evidence>
<comment type="caution">
    <text evidence="2">The sequence shown here is derived from an EMBL/GenBank/DDBJ whole genome shotgun (WGS) entry which is preliminary data.</text>
</comment>
<keyword evidence="3" id="KW-1185">Reference proteome</keyword>
<proteinExistence type="predicted"/>
<evidence type="ECO:0000313" key="2">
    <source>
        <dbReference type="EMBL" id="TFY79359.1"/>
    </source>
</evidence>
<dbReference type="EMBL" id="SFCI01000515">
    <property type="protein sequence ID" value="TFY79359.1"/>
    <property type="molecule type" value="Genomic_DNA"/>
</dbReference>
<gene>
    <name evidence="2" type="ORF">EWM64_g4652</name>
</gene>
<reference evidence="2 3" key="1">
    <citation type="submission" date="2019-02" db="EMBL/GenBank/DDBJ databases">
        <title>Genome sequencing of the rare red list fungi Hericium alpestre (H. flagellum).</title>
        <authorList>
            <person name="Buettner E."/>
            <person name="Kellner H."/>
        </authorList>
    </citation>
    <scope>NUCLEOTIDE SEQUENCE [LARGE SCALE GENOMIC DNA]</scope>
    <source>
        <strain evidence="2 3">DSM 108284</strain>
    </source>
</reference>